<dbReference type="EMBL" id="FOXU01000001">
    <property type="protein sequence ID" value="SFP96935.1"/>
    <property type="molecule type" value="Genomic_DNA"/>
</dbReference>
<keyword evidence="1" id="KW-0732">Signal</keyword>
<dbReference type="AlphaFoldDB" id="A0A1I5UNU5"/>
<evidence type="ECO:0000256" key="1">
    <source>
        <dbReference type="SAM" id="SignalP"/>
    </source>
</evidence>
<gene>
    <name evidence="2" type="ORF">SAMN05421670_0476</name>
</gene>
<dbReference type="RefSeq" id="WP_093533819.1">
    <property type="nucleotide sequence ID" value="NZ_FOXU01000001.1"/>
</dbReference>
<accession>A0A1I5UNU5</accession>
<dbReference type="Proteomes" id="UP000198734">
    <property type="component" value="Unassembled WGS sequence"/>
</dbReference>
<sequence length="113" mass="12316">MKKNMLIAIAFTLVAMFTFSITSEASSTKVMWGKTELKAGQIGKVTLYGDMGTFKVDGSRGKVLPAGGEYRVYSFRKDIFGGEYGLGGGLFVHMYGPLEYETPSKAKLALLNK</sequence>
<evidence type="ECO:0000313" key="3">
    <source>
        <dbReference type="Proteomes" id="UP000198734"/>
    </source>
</evidence>
<protein>
    <submittedName>
        <fullName evidence="2">Uncharacterized protein</fullName>
    </submittedName>
</protein>
<keyword evidence="3" id="KW-1185">Reference proteome</keyword>
<feature type="chain" id="PRO_5011676674" evidence="1">
    <location>
        <begin position="26"/>
        <end position="113"/>
    </location>
</feature>
<reference evidence="3" key="1">
    <citation type="submission" date="2016-10" db="EMBL/GenBank/DDBJ databases">
        <authorList>
            <person name="Varghese N."/>
            <person name="Submissions S."/>
        </authorList>
    </citation>
    <scope>NUCLEOTIDE SEQUENCE [LARGE SCALE GENOMIC DNA]</scope>
    <source>
        <strain evidence="3">DSM 11706</strain>
    </source>
</reference>
<evidence type="ECO:0000313" key="2">
    <source>
        <dbReference type="EMBL" id="SFP96935.1"/>
    </source>
</evidence>
<proteinExistence type="predicted"/>
<organism evidence="2 3">
    <name type="scientific">Psychrobacillus psychrotolerans</name>
    <dbReference type="NCBI Taxonomy" id="126156"/>
    <lineage>
        <taxon>Bacteria</taxon>
        <taxon>Bacillati</taxon>
        <taxon>Bacillota</taxon>
        <taxon>Bacilli</taxon>
        <taxon>Bacillales</taxon>
        <taxon>Bacillaceae</taxon>
        <taxon>Psychrobacillus</taxon>
    </lineage>
</organism>
<dbReference type="OrthoDB" id="5637at2"/>
<dbReference type="STRING" id="126156.SAMN05421670_0476"/>
<name>A0A1I5UNU5_9BACI</name>
<feature type="signal peptide" evidence="1">
    <location>
        <begin position="1"/>
        <end position="25"/>
    </location>
</feature>